<accession>A0A1M6B3R1</accession>
<evidence type="ECO:0000256" key="2">
    <source>
        <dbReference type="ARBA" id="ARBA00022448"/>
    </source>
</evidence>
<dbReference type="SUPFAM" id="SSF52540">
    <property type="entry name" value="P-loop containing nucleoside triphosphate hydrolases"/>
    <property type="match status" value="1"/>
</dbReference>
<dbReference type="InterPro" id="IPR027417">
    <property type="entry name" value="P-loop_NTPase"/>
</dbReference>
<keyword evidence="9" id="KW-0472">Membrane</keyword>
<dbReference type="CDD" id="cd03214">
    <property type="entry name" value="ABC_Iron-Siderophores_B12_Hemin"/>
    <property type="match status" value="1"/>
</dbReference>
<evidence type="ECO:0000256" key="5">
    <source>
        <dbReference type="ARBA" id="ARBA00022741"/>
    </source>
</evidence>
<keyword evidence="12" id="KW-1185">Reference proteome</keyword>
<reference evidence="11 12" key="1">
    <citation type="submission" date="2016-11" db="EMBL/GenBank/DDBJ databases">
        <authorList>
            <person name="Jaros S."/>
            <person name="Januszkiewicz K."/>
            <person name="Wedrychowicz H."/>
        </authorList>
    </citation>
    <scope>NUCLEOTIDE SEQUENCE [LARGE SCALE GENOMIC DNA]</scope>
    <source>
        <strain evidence="11 12">DSM 17477</strain>
    </source>
</reference>
<dbReference type="PROSITE" id="PS00211">
    <property type="entry name" value="ABC_TRANSPORTER_1"/>
    <property type="match status" value="1"/>
</dbReference>
<evidence type="ECO:0000313" key="12">
    <source>
        <dbReference type="Proteomes" id="UP000184052"/>
    </source>
</evidence>
<keyword evidence="2" id="KW-0813">Transport</keyword>
<keyword evidence="8" id="KW-0406">Ion transport</keyword>
<gene>
    <name evidence="11" type="ORF">SAMN02745751_00345</name>
</gene>
<dbReference type="GO" id="GO:0006826">
    <property type="term" value="P:iron ion transport"/>
    <property type="evidence" value="ECO:0007669"/>
    <property type="project" value="UniProtKB-KW"/>
</dbReference>
<dbReference type="Gene3D" id="3.40.50.300">
    <property type="entry name" value="P-loop containing nucleotide triphosphate hydrolases"/>
    <property type="match status" value="1"/>
</dbReference>
<evidence type="ECO:0000256" key="4">
    <source>
        <dbReference type="ARBA" id="ARBA00022496"/>
    </source>
</evidence>
<keyword evidence="5" id="KW-0547">Nucleotide-binding</keyword>
<sequence length="259" mass="29760">MIKTKKIHVSYGKKKIIDSVDIHIKEGTINTLIGPNGSGKSTILKALTQQKKIDSGEIFFKQKPIQSLSSMYWAKNVTYLPQNPKAPSDYTVWDLVSLSRNAYLKWYERLGRKDYEIIEESIRKTNIQDHKYKLLSELSGGERQRAWIAMALAQEPELIILDEPTTFLDIAYQFEVLEIVKELNEKENITVLMVLHDLNHAAKYSDNIVLLKAGKVFAEGTPREVMNSENIRAAFNIEVKVQHDEEHDYPLIYPIKKAV</sequence>
<evidence type="ECO:0000256" key="8">
    <source>
        <dbReference type="ARBA" id="ARBA00023065"/>
    </source>
</evidence>
<dbReference type="GO" id="GO:0016887">
    <property type="term" value="F:ATP hydrolysis activity"/>
    <property type="evidence" value="ECO:0007669"/>
    <property type="project" value="InterPro"/>
</dbReference>
<dbReference type="STRING" id="1121476.SAMN02745751_00345"/>
<dbReference type="InterPro" id="IPR003439">
    <property type="entry name" value="ABC_transporter-like_ATP-bd"/>
</dbReference>
<protein>
    <submittedName>
        <fullName evidence="11">Iron complex transport system ATP-binding protein</fullName>
    </submittedName>
</protein>
<dbReference type="AlphaFoldDB" id="A0A1M6B3R1"/>
<dbReference type="FunFam" id="3.40.50.300:FF:000134">
    <property type="entry name" value="Iron-enterobactin ABC transporter ATP-binding protein"/>
    <property type="match status" value="1"/>
</dbReference>
<dbReference type="InterPro" id="IPR003593">
    <property type="entry name" value="AAA+_ATPase"/>
</dbReference>
<evidence type="ECO:0000256" key="1">
    <source>
        <dbReference type="ARBA" id="ARBA00004202"/>
    </source>
</evidence>
<dbReference type="EMBL" id="FQZL01000004">
    <property type="protein sequence ID" value="SHI43336.1"/>
    <property type="molecule type" value="Genomic_DNA"/>
</dbReference>
<evidence type="ECO:0000259" key="10">
    <source>
        <dbReference type="PROSITE" id="PS50893"/>
    </source>
</evidence>
<keyword evidence="3" id="KW-1003">Cell membrane</keyword>
<evidence type="ECO:0000256" key="3">
    <source>
        <dbReference type="ARBA" id="ARBA00022475"/>
    </source>
</evidence>
<proteinExistence type="predicted"/>
<dbReference type="PROSITE" id="PS50893">
    <property type="entry name" value="ABC_TRANSPORTER_2"/>
    <property type="match status" value="1"/>
</dbReference>
<evidence type="ECO:0000256" key="9">
    <source>
        <dbReference type="ARBA" id="ARBA00023136"/>
    </source>
</evidence>
<dbReference type="SMART" id="SM00382">
    <property type="entry name" value="AAA"/>
    <property type="match status" value="1"/>
</dbReference>
<dbReference type="OrthoDB" id="9787851at2"/>
<dbReference type="Proteomes" id="UP000184052">
    <property type="component" value="Unassembled WGS sequence"/>
</dbReference>
<evidence type="ECO:0000256" key="7">
    <source>
        <dbReference type="ARBA" id="ARBA00023004"/>
    </source>
</evidence>
<dbReference type="GO" id="GO:0005886">
    <property type="term" value="C:plasma membrane"/>
    <property type="evidence" value="ECO:0007669"/>
    <property type="project" value="UniProtKB-SubCell"/>
</dbReference>
<evidence type="ECO:0000256" key="6">
    <source>
        <dbReference type="ARBA" id="ARBA00022840"/>
    </source>
</evidence>
<dbReference type="InterPro" id="IPR051535">
    <property type="entry name" value="Siderophore_ABC-ATPase"/>
</dbReference>
<feature type="domain" description="ABC transporter" evidence="10">
    <location>
        <begin position="2"/>
        <end position="238"/>
    </location>
</feature>
<dbReference type="RefSeq" id="WP_073046130.1">
    <property type="nucleotide sequence ID" value="NZ_FQZL01000004.1"/>
</dbReference>
<dbReference type="PANTHER" id="PTHR42771:SF4">
    <property type="entry name" value="IRON(3+)-HYDROXAMATE IMPORT ATP-BINDING PROTEIN FHUC"/>
    <property type="match status" value="1"/>
</dbReference>
<dbReference type="GO" id="GO:0005524">
    <property type="term" value="F:ATP binding"/>
    <property type="evidence" value="ECO:0007669"/>
    <property type="project" value="UniProtKB-KW"/>
</dbReference>
<keyword evidence="7" id="KW-0408">Iron</keyword>
<comment type="subcellular location">
    <subcellularLocation>
        <location evidence="1">Cell membrane</location>
        <topology evidence="1">Peripheral membrane protein</topology>
    </subcellularLocation>
</comment>
<dbReference type="PANTHER" id="PTHR42771">
    <property type="entry name" value="IRON(3+)-HYDROXAMATE IMPORT ATP-BINDING PROTEIN FHUC"/>
    <property type="match status" value="1"/>
</dbReference>
<dbReference type="Pfam" id="PF00005">
    <property type="entry name" value="ABC_tran"/>
    <property type="match status" value="1"/>
</dbReference>
<name>A0A1M6B3R1_9FIRM</name>
<keyword evidence="6 11" id="KW-0067">ATP-binding</keyword>
<keyword evidence="4" id="KW-0410">Iron transport</keyword>
<evidence type="ECO:0000313" key="11">
    <source>
        <dbReference type="EMBL" id="SHI43336.1"/>
    </source>
</evidence>
<organism evidence="11 12">
    <name type="scientific">Dethiosulfatibacter aminovorans DSM 17477</name>
    <dbReference type="NCBI Taxonomy" id="1121476"/>
    <lineage>
        <taxon>Bacteria</taxon>
        <taxon>Bacillati</taxon>
        <taxon>Bacillota</taxon>
        <taxon>Tissierellia</taxon>
        <taxon>Dethiosulfatibacter</taxon>
    </lineage>
</organism>
<dbReference type="InterPro" id="IPR017871">
    <property type="entry name" value="ABC_transporter-like_CS"/>
</dbReference>